<protein>
    <recommendedName>
        <fullName evidence="4">RRM domain-containing protein</fullName>
    </recommendedName>
</protein>
<keyword evidence="3" id="KW-1185">Reference proteome</keyword>
<feature type="compositionally biased region" description="Basic and acidic residues" evidence="1">
    <location>
        <begin position="122"/>
        <end position="136"/>
    </location>
</feature>
<evidence type="ECO:0000256" key="1">
    <source>
        <dbReference type="SAM" id="MobiDB-lite"/>
    </source>
</evidence>
<dbReference type="AlphaFoldDB" id="A0A445F262"/>
<dbReference type="Proteomes" id="UP000289340">
    <property type="component" value="Chromosome 20"/>
</dbReference>
<organism evidence="2 3">
    <name type="scientific">Glycine soja</name>
    <name type="common">Wild soybean</name>
    <dbReference type="NCBI Taxonomy" id="3848"/>
    <lineage>
        <taxon>Eukaryota</taxon>
        <taxon>Viridiplantae</taxon>
        <taxon>Streptophyta</taxon>
        <taxon>Embryophyta</taxon>
        <taxon>Tracheophyta</taxon>
        <taxon>Spermatophyta</taxon>
        <taxon>Magnoliopsida</taxon>
        <taxon>eudicotyledons</taxon>
        <taxon>Gunneridae</taxon>
        <taxon>Pentapetalae</taxon>
        <taxon>rosids</taxon>
        <taxon>fabids</taxon>
        <taxon>Fabales</taxon>
        <taxon>Fabaceae</taxon>
        <taxon>Papilionoideae</taxon>
        <taxon>50 kb inversion clade</taxon>
        <taxon>NPAAA clade</taxon>
        <taxon>indigoferoid/millettioid clade</taxon>
        <taxon>Phaseoleae</taxon>
        <taxon>Glycine</taxon>
        <taxon>Glycine subgen. Soja</taxon>
    </lineage>
</organism>
<feature type="region of interest" description="Disordered" evidence="1">
    <location>
        <begin position="122"/>
        <end position="164"/>
    </location>
</feature>
<dbReference type="EMBL" id="QZWG01000020">
    <property type="protein sequence ID" value="RZB42866.1"/>
    <property type="molecule type" value="Genomic_DNA"/>
</dbReference>
<feature type="non-terminal residue" evidence="2">
    <location>
        <position position="1"/>
    </location>
</feature>
<name>A0A445F262_GLYSO</name>
<evidence type="ECO:0000313" key="2">
    <source>
        <dbReference type="EMBL" id="RZB42866.1"/>
    </source>
</evidence>
<evidence type="ECO:0008006" key="4">
    <source>
        <dbReference type="Google" id="ProtNLM"/>
    </source>
</evidence>
<accession>A0A445F262</accession>
<dbReference type="Gene3D" id="3.30.70.330">
    <property type="match status" value="1"/>
</dbReference>
<dbReference type="InterPro" id="IPR012677">
    <property type="entry name" value="Nucleotide-bd_a/b_plait_sf"/>
</dbReference>
<evidence type="ECO:0000313" key="3">
    <source>
        <dbReference type="Proteomes" id="UP000289340"/>
    </source>
</evidence>
<gene>
    <name evidence="2" type="ORF">D0Y65_053456</name>
</gene>
<comment type="caution">
    <text evidence="2">The sequence shown here is derived from an EMBL/GenBank/DDBJ whole genome shotgun (WGS) entry which is preliminary data.</text>
</comment>
<sequence length="192" mass="21761">PNIEKNHHHRHRQQQQHRNEAYVGHVGGVVARVCHEPPWLQGMCSCAPCHFSPSRATGSRNLTISVTDSLTNATTMFHHRAIMVSPPPSPITSLGWTNCTNSMSSSFVARLLQLEVNRLEEEKTKEKDKKDDEKPDVAVSSELWPKMTKRDSLTRRKRTKRDGKAGDTAYTKIFVGGLAWGTKRDTLKHYFD</sequence>
<proteinExistence type="predicted"/>
<reference evidence="2 3" key="1">
    <citation type="submission" date="2018-09" db="EMBL/GenBank/DDBJ databases">
        <title>A high-quality reference genome of wild soybean provides a powerful tool to mine soybean genomes.</title>
        <authorList>
            <person name="Xie M."/>
            <person name="Chung C.Y.L."/>
            <person name="Li M.-W."/>
            <person name="Wong F.-L."/>
            <person name="Chan T.-F."/>
            <person name="Lam H.-M."/>
        </authorList>
    </citation>
    <scope>NUCLEOTIDE SEQUENCE [LARGE SCALE GENOMIC DNA]</scope>
    <source>
        <strain evidence="3">cv. W05</strain>
        <tissue evidence="2">Hypocotyl of etiolated seedlings</tissue>
    </source>
</reference>